<dbReference type="Ensembl" id="ENSELUT00000110453.1">
    <property type="protein sequence ID" value="ENSELUP00000090849.1"/>
    <property type="gene ID" value="ENSELUG00000024205.3"/>
</dbReference>
<feature type="region of interest" description="Disordered" evidence="1">
    <location>
        <begin position="445"/>
        <end position="471"/>
    </location>
</feature>
<proteinExistence type="predicted"/>
<dbReference type="GO" id="GO:0005634">
    <property type="term" value="C:nucleus"/>
    <property type="evidence" value="ECO:0007669"/>
    <property type="project" value="TreeGrafter"/>
</dbReference>
<name>A0AAY5KPP4_ESOLU</name>
<feature type="compositionally biased region" description="Basic and acidic residues" evidence="1">
    <location>
        <begin position="445"/>
        <end position="469"/>
    </location>
</feature>
<reference evidence="2" key="2">
    <citation type="submission" date="2025-08" db="UniProtKB">
        <authorList>
            <consortium name="Ensembl"/>
        </authorList>
    </citation>
    <scope>IDENTIFICATION</scope>
</reference>
<dbReference type="GO" id="GO:0045892">
    <property type="term" value="P:negative regulation of DNA-templated transcription"/>
    <property type="evidence" value="ECO:0007669"/>
    <property type="project" value="InterPro"/>
</dbReference>
<dbReference type="GO" id="GO:0042754">
    <property type="term" value="P:negative regulation of circadian rhythm"/>
    <property type="evidence" value="ECO:0007669"/>
    <property type="project" value="InterPro"/>
</dbReference>
<evidence type="ECO:0000313" key="3">
    <source>
        <dbReference type="Proteomes" id="UP000265140"/>
    </source>
</evidence>
<reference evidence="2" key="3">
    <citation type="submission" date="2025-09" db="UniProtKB">
        <authorList>
            <consortium name="Ensembl"/>
        </authorList>
    </citation>
    <scope>IDENTIFICATION</scope>
</reference>
<feature type="compositionally biased region" description="Basic residues" evidence="1">
    <location>
        <begin position="285"/>
        <end position="295"/>
    </location>
</feature>
<feature type="compositionally biased region" description="Basic residues" evidence="1">
    <location>
        <begin position="238"/>
        <end position="254"/>
    </location>
</feature>
<dbReference type="AlphaFoldDB" id="A0AAY5KPP4"/>
<keyword evidence="3" id="KW-1185">Reference proteome</keyword>
<protein>
    <submittedName>
        <fullName evidence="2">Uncharacterized protein</fullName>
    </submittedName>
</protein>
<accession>A0AAY5KPP4</accession>
<reference evidence="2 3" key="1">
    <citation type="submission" date="2020-02" db="EMBL/GenBank/DDBJ databases">
        <title>Esox lucius (northern pike) genome, fEsoLuc1, primary haplotype.</title>
        <authorList>
            <person name="Myers G."/>
            <person name="Karagic N."/>
            <person name="Meyer A."/>
            <person name="Pippel M."/>
            <person name="Reichard M."/>
            <person name="Winkler S."/>
            <person name="Tracey A."/>
            <person name="Sims Y."/>
            <person name="Howe K."/>
            <person name="Rhie A."/>
            <person name="Formenti G."/>
            <person name="Durbin R."/>
            <person name="Fedrigo O."/>
            <person name="Jarvis E.D."/>
        </authorList>
    </citation>
    <scope>NUCLEOTIDE SEQUENCE [LARGE SCALE GENOMIC DNA]</scope>
</reference>
<dbReference type="Pfam" id="PF15800">
    <property type="entry name" value="CiPC"/>
    <property type="match status" value="1"/>
</dbReference>
<feature type="compositionally biased region" description="Polar residues" evidence="1">
    <location>
        <begin position="147"/>
        <end position="156"/>
    </location>
</feature>
<feature type="region of interest" description="Disordered" evidence="1">
    <location>
        <begin position="147"/>
        <end position="320"/>
    </location>
</feature>
<dbReference type="InterPro" id="IPR031602">
    <property type="entry name" value="CIPC"/>
</dbReference>
<dbReference type="PANTHER" id="PTHR34648">
    <property type="entry name" value="CLOCK-INTERACTING PACEMAKER"/>
    <property type="match status" value="1"/>
</dbReference>
<organism evidence="2 3">
    <name type="scientific">Esox lucius</name>
    <name type="common">Northern pike</name>
    <dbReference type="NCBI Taxonomy" id="8010"/>
    <lineage>
        <taxon>Eukaryota</taxon>
        <taxon>Metazoa</taxon>
        <taxon>Chordata</taxon>
        <taxon>Craniata</taxon>
        <taxon>Vertebrata</taxon>
        <taxon>Euteleostomi</taxon>
        <taxon>Actinopterygii</taxon>
        <taxon>Neopterygii</taxon>
        <taxon>Teleostei</taxon>
        <taxon>Protacanthopterygii</taxon>
        <taxon>Esociformes</taxon>
        <taxon>Esocidae</taxon>
        <taxon>Esox</taxon>
    </lineage>
</organism>
<dbReference type="GeneTree" id="ENSGT00510000048522"/>
<evidence type="ECO:0000256" key="1">
    <source>
        <dbReference type="SAM" id="MobiDB-lite"/>
    </source>
</evidence>
<dbReference type="Proteomes" id="UP000265140">
    <property type="component" value="Chromosome 7"/>
</dbReference>
<feature type="compositionally biased region" description="Low complexity" evidence="1">
    <location>
        <begin position="303"/>
        <end position="318"/>
    </location>
</feature>
<dbReference type="PANTHER" id="PTHR34648:SF7">
    <property type="entry name" value="SI:CH211-132B12.7"/>
    <property type="match status" value="1"/>
</dbReference>
<sequence>MSLMQKEQVHFGGDVPRGTSKNAKDKSNSATLRASLGGTLEGMNRRVSQCDLEKDSGYSESGSDLVQNDLDDKRSSVSEPHHTRNSSRSLGKMSPFKELSPICVINNLVVKQSGPEQLLHTPLVWGETWHSLSGSKAPTQLLFIQQPQVASPSPSNLLDPLDQPQKGGSRSIKNHTGKNSYLPILNSYPRIAPHPRKEGQGQGGTSGVGVNESGREGQTLSKRVCTEDQREVSTTAHLRPRHHHQREGRTHSHSIYKASSSQSSSPCLPHHSMGGPASSAQRESHHCRQHAKPRPSRSDTSRSDSLSVTSSSFSSSSSCAGSWAPEASADLSDCLSDCLSNCSSVRQRRFLNTAEILSQSGLLAIALRTKELLRQNAASEKELSQLRQHAQLLCLAAQATHSSQDAHCPGPDRNPSPLDKLLQAMSQSGCYPSLDWTHFKADGLDRPEKGDWADREKDKNNITNEDDRPSLSTLAGPLAYCDNRASPPSPLFALSPDPEERPDILASLLSPSPSPHLDFREQGRRQGGILCDLNITPDSSTTPGLYTDIF</sequence>
<evidence type="ECO:0000313" key="2">
    <source>
        <dbReference type="Ensembl" id="ENSELUP00000090849.1"/>
    </source>
</evidence>
<feature type="compositionally biased region" description="Low complexity" evidence="1">
    <location>
        <begin position="255"/>
        <end position="272"/>
    </location>
</feature>
<feature type="compositionally biased region" description="Basic and acidic residues" evidence="1">
    <location>
        <begin position="70"/>
        <end position="82"/>
    </location>
</feature>
<feature type="region of interest" description="Disordered" evidence="1">
    <location>
        <begin position="1"/>
        <end position="92"/>
    </location>
</feature>